<proteinExistence type="predicted"/>
<dbReference type="Proteomes" id="UP000665561">
    <property type="component" value="Unassembled WGS sequence"/>
</dbReference>
<organism evidence="1 2">
    <name type="scientific">Paenibacillus glycinis</name>
    <dbReference type="NCBI Taxonomy" id="2697035"/>
    <lineage>
        <taxon>Bacteria</taxon>
        <taxon>Bacillati</taxon>
        <taxon>Bacillota</taxon>
        <taxon>Bacilli</taxon>
        <taxon>Bacillales</taxon>
        <taxon>Paenibacillaceae</taxon>
        <taxon>Paenibacillus</taxon>
    </lineage>
</organism>
<evidence type="ECO:0000313" key="2">
    <source>
        <dbReference type="Proteomes" id="UP000665561"/>
    </source>
</evidence>
<comment type="caution">
    <text evidence="1">The sequence shown here is derived from an EMBL/GenBank/DDBJ whole genome shotgun (WGS) entry which is preliminary data.</text>
</comment>
<keyword evidence="2" id="KW-1185">Reference proteome</keyword>
<gene>
    <name evidence="1" type="ORF">GT019_20745</name>
</gene>
<protein>
    <recommendedName>
        <fullName evidence="3">Hydrolase</fullName>
    </recommendedName>
</protein>
<dbReference type="EMBL" id="JAAAMV010000020">
    <property type="protein sequence ID" value="NBD26307.1"/>
    <property type="molecule type" value="Genomic_DNA"/>
</dbReference>
<sequence>MHYCIGTLLAEEMQGSREQFLLGGIAPDVNKNMHAPKSVSHFVVEGDDGKRYMNLAGFSAKYLQRGNEPFFFGYYYHLIADHIWTARIYDPRIRWLPQPEKELAQGKYYRDFRRLNGRLIDYYELELIDMKAEPIAMDEIDYRYLPAIVNELADDFAMKDEAKGQALEMLDFAEVIEVLEDTVQTLRACAVGGLVSY</sequence>
<name>A0ABW9XVH4_9BACL</name>
<evidence type="ECO:0008006" key="3">
    <source>
        <dbReference type="Google" id="ProtNLM"/>
    </source>
</evidence>
<evidence type="ECO:0000313" key="1">
    <source>
        <dbReference type="EMBL" id="NBD26307.1"/>
    </source>
</evidence>
<reference evidence="1 2" key="1">
    <citation type="submission" date="2020-01" db="EMBL/GenBank/DDBJ databases">
        <title>Paenibacillus soybeanensis sp. nov. isolated from the nodules of soybean (Glycine max(L.) Merr).</title>
        <authorList>
            <person name="Wang H."/>
        </authorList>
    </citation>
    <scope>NUCLEOTIDE SEQUENCE [LARGE SCALE GENOMIC DNA]</scope>
    <source>
        <strain evidence="1 2">T1</strain>
    </source>
</reference>
<accession>A0ABW9XVH4</accession>
<dbReference type="RefSeq" id="WP_161745112.1">
    <property type="nucleotide sequence ID" value="NZ_JAAAMV010000020.1"/>
</dbReference>